<gene>
    <name evidence="1" type="ORF">DDF84_010160</name>
</gene>
<dbReference type="AlphaFoldDB" id="A0A482IR42"/>
<name>A0A482IR42_9BURK</name>
<evidence type="ECO:0000313" key="2">
    <source>
        <dbReference type="Proteomes" id="UP000253772"/>
    </source>
</evidence>
<dbReference type="OrthoDB" id="8966655at2"/>
<accession>A0A482IR42</accession>
<dbReference type="Proteomes" id="UP000253772">
    <property type="component" value="Chromosome c1"/>
</dbReference>
<sequence length="122" mass="13869">MADVVAGQCRDSRYPEPLSAVQLRAMYRRNRTPEVRALLWEIARLQAIVRRADQLLACFPASAGTSTATALEIVLGALRRELVGEPCLEEELHRRAEEEWSAKLATQDPWAAKREARRRRNS</sequence>
<organism evidence="1 2">
    <name type="scientific">Cupriavidus metallidurans</name>
    <dbReference type="NCBI Taxonomy" id="119219"/>
    <lineage>
        <taxon>Bacteria</taxon>
        <taxon>Pseudomonadati</taxon>
        <taxon>Pseudomonadota</taxon>
        <taxon>Betaproteobacteria</taxon>
        <taxon>Burkholderiales</taxon>
        <taxon>Burkholderiaceae</taxon>
        <taxon>Cupriavidus</taxon>
    </lineage>
</organism>
<proteinExistence type="predicted"/>
<reference evidence="1 2" key="1">
    <citation type="submission" date="2019-03" db="EMBL/GenBank/DDBJ databases">
        <title>Comparative insights into the high quality Complete genome sequence of highly metal resistant Cupriavidus metallidurans strain BS1 isolated from a gold-copper mine.</title>
        <authorList>
            <person name="Mazhar H.S."/>
            <person name="Rensing C."/>
        </authorList>
    </citation>
    <scope>NUCLEOTIDE SEQUENCE [LARGE SCALE GENOMIC DNA]</scope>
    <source>
        <strain evidence="1 2">BS1</strain>
    </source>
</reference>
<protein>
    <submittedName>
        <fullName evidence="1">Uncharacterized protein</fullName>
    </submittedName>
</protein>
<evidence type="ECO:0000313" key="1">
    <source>
        <dbReference type="EMBL" id="QBP10093.1"/>
    </source>
</evidence>
<dbReference type="EMBL" id="CP037900">
    <property type="protein sequence ID" value="QBP10093.1"/>
    <property type="molecule type" value="Genomic_DNA"/>
</dbReference>
<dbReference type="RefSeq" id="WP_111733389.1">
    <property type="nucleotide sequence ID" value="NZ_CP037900.1"/>
</dbReference>